<organism evidence="2 3">
    <name type="scientific">Candidatus Woesebacteria bacterium GW2011_GWA1_40_43</name>
    <dbReference type="NCBI Taxonomy" id="1618553"/>
    <lineage>
        <taxon>Bacteria</taxon>
        <taxon>Candidatus Woeseibacteriota</taxon>
    </lineage>
</organism>
<gene>
    <name evidence="2" type="ORF">UU02_C0009G0002</name>
</gene>
<evidence type="ECO:0000313" key="3">
    <source>
        <dbReference type="Proteomes" id="UP000034293"/>
    </source>
</evidence>
<comment type="caution">
    <text evidence="2">The sequence shown here is derived from an EMBL/GenBank/DDBJ whole genome shotgun (WGS) entry which is preliminary data.</text>
</comment>
<reference evidence="2 3" key="1">
    <citation type="journal article" date="2015" name="Nature">
        <title>rRNA introns, odd ribosomes, and small enigmatic genomes across a large radiation of phyla.</title>
        <authorList>
            <person name="Brown C.T."/>
            <person name="Hug L.A."/>
            <person name="Thomas B.C."/>
            <person name="Sharon I."/>
            <person name="Castelle C.J."/>
            <person name="Singh A."/>
            <person name="Wilkins M.J."/>
            <person name="Williams K.H."/>
            <person name="Banfield J.F."/>
        </authorList>
    </citation>
    <scope>NUCLEOTIDE SEQUENCE [LARGE SCALE GENOMIC DNA]</scope>
</reference>
<keyword evidence="1" id="KW-0472">Membrane</keyword>
<keyword evidence="1" id="KW-1133">Transmembrane helix</keyword>
<evidence type="ECO:0000313" key="2">
    <source>
        <dbReference type="EMBL" id="KKR64353.1"/>
    </source>
</evidence>
<keyword evidence="1" id="KW-0812">Transmembrane</keyword>
<sequence length="67" mass="7517">MMGMMGGNYFNGDWSSAPDYMKQMMQSYYGGVQPFAGFFGIAHLIVWVLVVSLLVAAIRYLWKKGGK</sequence>
<feature type="transmembrane region" description="Helical" evidence="1">
    <location>
        <begin position="35"/>
        <end position="62"/>
    </location>
</feature>
<dbReference type="Proteomes" id="UP000034293">
    <property type="component" value="Unassembled WGS sequence"/>
</dbReference>
<dbReference type="AlphaFoldDB" id="A0A0G0SHJ1"/>
<proteinExistence type="predicted"/>
<accession>A0A0G0SHJ1</accession>
<evidence type="ECO:0000256" key="1">
    <source>
        <dbReference type="SAM" id="Phobius"/>
    </source>
</evidence>
<dbReference type="EMBL" id="LBZA01000009">
    <property type="protein sequence ID" value="KKR64353.1"/>
    <property type="molecule type" value="Genomic_DNA"/>
</dbReference>
<name>A0A0G0SHJ1_9BACT</name>
<protein>
    <submittedName>
        <fullName evidence="2">Uncharacterized protein</fullName>
    </submittedName>
</protein>